<dbReference type="Pfam" id="PF02383">
    <property type="entry name" value="Syja_N"/>
    <property type="match status" value="1"/>
</dbReference>
<evidence type="ECO:0000259" key="5">
    <source>
        <dbReference type="PROSITE" id="PS50275"/>
    </source>
</evidence>
<reference evidence="6 7" key="1">
    <citation type="journal article" date="2019" name="Sci. Rep.">
        <title>Comparative genomics of chytrid fungi reveal insights into the obligate biotrophic and pathogenic lifestyle of Synchytrium endobioticum.</title>
        <authorList>
            <person name="van de Vossenberg B.T.L.H."/>
            <person name="Warris S."/>
            <person name="Nguyen H.D.T."/>
            <person name="van Gent-Pelzer M.P.E."/>
            <person name="Joly D.L."/>
            <person name="van de Geest H.C."/>
            <person name="Bonants P.J.M."/>
            <person name="Smith D.S."/>
            <person name="Levesque C.A."/>
            <person name="van der Lee T.A.J."/>
        </authorList>
    </citation>
    <scope>NUCLEOTIDE SEQUENCE [LARGE SCALE GENOMIC DNA]</scope>
    <source>
        <strain evidence="6 7">JEL517</strain>
    </source>
</reference>
<keyword evidence="3" id="KW-0472">Membrane</keyword>
<dbReference type="EMBL" id="QEAO01000053">
    <property type="protein sequence ID" value="TPX30958.1"/>
    <property type="molecule type" value="Genomic_DNA"/>
</dbReference>
<feature type="domain" description="SAC" evidence="5">
    <location>
        <begin position="142"/>
        <end position="505"/>
    </location>
</feature>
<protein>
    <recommendedName>
        <fullName evidence="5">SAC domain-containing protein</fullName>
    </recommendedName>
</protein>
<proteinExistence type="predicted"/>
<sequence>MEEALAMNRFMLYETKSRYYVVGTSTGGSQFRVLKIDRTDAKDINIVADPTTYSEPEVTDLLNMIAQGNTNDFRLVTPFYALMGFIRFLEGHYMILVTKRKVAAVLGGHCIHHIEGTMILPVWGPLTKVDRKPDETRYTQLLATLDLTKGFYFSYTYDLSQTLQLNLTGQANSTSSVLPSKFVWNTHLLESVEPNSEWFIRVIYGFVGQFKISVLGRPLFVTLIARRSRQFAGARFFRRGVNDKGAVANEVETEQIVHDGNTTSFFSPAGRLGHKPSYTSFVQHRGSIPLFWSQEPSNVVAKPPIELTRVDPYFSAAAMHFDDLFYRYGPRVICLNLVKAKEKTPRESKLLHEYTRCVQYLNQFLPDDRKIKYYAFDMARATKSDDQNVIEYLENFADKVLATTGFFHSGAEPFVNALRAANSGSTEVNRILARRQNGVVRTNCIDCLDRTNAAQFLIGKCALGHQLHALGLLSSPKVPFDTDATILFNQAYHEHGDVLAMQYGGSHLVNTMENYRKMSDWQSQSRDMYESVRRWASNSFTDAEKQDAINLFLGTYVPYENTTALWDMKTDFFLHNEDPRSRQPLRSYTQWWTANSFTFLNDSPERPMKDSYFEEYYRLRALTTFAESFAFTMNSTTRILRDDSSSLSPFVVRVDPSQPTRFSMGDVKRFVTLKNKEQTDEAPSIGPTSSGKQQNGSGRDQDIDWTSTKSVALRMLYPKLSSAEFKNYKRYTSEFSTGPLAPPADIQLGNALSPPQEIATTETGPLPPVPPHPEASLFASWVKSTGVSTSHYDKSLYNQYCTTAKTSYWISATFSENQNAMDSYGHWLKKGQWNASATV</sequence>
<evidence type="ECO:0000256" key="2">
    <source>
        <dbReference type="ARBA" id="ARBA00022801"/>
    </source>
</evidence>
<evidence type="ECO:0000313" key="7">
    <source>
        <dbReference type="Proteomes" id="UP000319731"/>
    </source>
</evidence>
<feature type="region of interest" description="Disordered" evidence="4">
    <location>
        <begin position="675"/>
        <end position="704"/>
    </location>
</feature>
<accession>A0A507BUI8</accession>
<comment type="subcellular location">
    <subcellularLocation>
        <location evidence="1">Endomembrane system</location>
    </subcellularLocation>
</comment>
<evidence type="ECO:0000256" key="3">
    <source>
        <dbReference type="ARBA" id="ARBA00023136"/>
    </source>
</evidence>
<dbReference type="PANTHER" id="PTHR45738">
    <property type="entry name" value="POLYPHOSPHOINOSITIDE PHOSPHATASE"/>
    <property type="match status" value="1"/>
</dbReference>
<dbReference type="InterPro" id="IPR002013">
    <property type="entry name" value="SAC_dom"/>
</dbReference>
<dbReference type="OrthoDB" id="405996at2759"/>
<keyword evidence="2" id="KW-0378">Hydrolase</keyword>
<dbReference type="GO" id="GO:0012505">
    <property type="term" value="C:endomembrane system"/>
    <property type="evidence" value="ECO:0007669"/>
    <property type="project" value="UniProtKB-SubCell"/>
</dbReference>
<dbReference type="InterPro" id="IPR043573">
    <property type="entry name" value="Fig4-like"/>
</dbReference>
<dbReference type="AlphaFoldDB" id="A0A507BUI8"/>
<dbReference type="GO" id="GO:0043813">
    <property type="term" value="F:phosphatidylinositol-3,5-bisphosphate 5-phosphatase activity"/>
    <property type="evidence" value="ECO:0007669"/>
    <property type="project" value="InterPro"/>
</dbReference>
<dbReference type="STRING" id="1806994.A0A507BUI8"/>
<evidence type="ECO:0000256" key="1">
    <source>
        <dbReference type="ARBA" id="ARBA00004308"/>
    </source>
</evidence>
<dbReference type="GO" id="GO:0046856">
    <property type="term" value="P:phosphatidylinositol dephosphorylation"/>
    <property type="evidence" value="ECO:0007669"/>
    <property type="project" value="InterPro"/>
</dbReference>
<dbReference type="Proteomes" id="UP000319731">
    <property type="component" value="Unassembled WGS sequence"/>
</dbReference>
<keyword evidence="7" id="KW-1185">Reference proteome</keyword>
<dbReference type="PANTHER" id="PTHR45738:SF5">
    <property type="entry name" value="POLYPHOSPHOINOSITIDE PHOSPHATASE"/>
    <property type="match status" value="1"/>
</dbReference>
<name>A0A507BUI8_9FUNG</name>
<evidence type="ECO:0000313" key="6">
    <source>
        <dbReference type="EMBL" id="TPX30958.1"/>
    </source>
</evidence>
<comment type="caution">
    <text evidence="6">The sequence shown here is derived from an EMBL/GenBank/DDBJ whole genome shotgun (WGS) entry which is preliminary data.</text>
</comment>
<evidence type="ECO:0000256" key="4">
    <source>
        <dbReference type="SAM" id="MobiDB-lite"/>
    </source>
</evidence>
<dbReference type="RefSeq" id="XP_031022508.1">
    <property type="nucleotide sequence ID" value="XM_031171530.1"/>
</dbReference>
<organism evidence="6 7">
    <name type="scientific">Synchytrium microbalum</name>
    <dbReference type="NCBI Taxonomy" id="1806994"/>
    <lineage>
        <taxon>Eukaryota</taxon>
        <taxon>Fungi</taxon>
        <taxon>Fungi incertae sedis</taxon>
        <taxon>Chytridiomycota</taxon>
        <taxon>Chytridiomycota incertae sedis</taxon>
        <taxon>Chytridiomycetes</taxon>
        <taxon>Synchytriales</taxon>
        <taxon>Synchytriaceae</taxon>
        <taxon>Synchytrium</taxon>
    </lineage>
</organism>
<gene>
    <name evidence="6" type="ORF">SmJEL517_g05604</name>
</gene>
<dbReference type="PROSITE" id="PS50275">
    <property type="entry name" value="SAC"/>
    <property type="match status" value="1"/>
</dbReference>
<dbReference type="GeneID" id="42006827"/>
<feature type="compositionally biased region" description="Polar residues" evidence="4">
    <location>
        <begin position="686"/>
        <end position="704"/>
    </location>
</feature>